<keyword evidence="4 6" id="KW-1133">Transmembrane helix</keyword>
<reference evidence="7" key="1">
    <citation type="submission" date="2022-06" db="EMBL/GenBank/DDBJ databases">
        <title>Sneathiella actinostolidae sp. nov., isolated from a sea anemonein the Western Pacific Ocean.</title>
        <authorList>
            <person name="Wei M.J."/>
        </authorList>
    </citation>
    <scope>NUCLEOTIDE SEQUENCE</scope>
    <source>
        <strain evidence="7">PHK-P5</strain>
    </source>
</reference>
<comment type="subcellular location">
    <subcellularLocation>
        <location evidence="1">Cell membrane</location>
        <topology evidence="1">Multi-pass membrane protein</topology>
    </subcellularLocation>
</comment>
<proteinExistence type="predicted"/>
<evidence type="ECO:0000256" key="6">
    <source>
        <dbReference type="SAM" id="Phobius"/>
    </source>
</evidence>
<feature type="transmembrane region" description="Helical" evidence="6">
    <location>
        <begin position="6"/>
        <end position="26"/>
    </location>
</feature>
<evidence type="ECO:0000256" key="1">
    <source>
        <dbReference type="ARBA" id="ARBA00004651"/>
    </source>
</evidence>
<feature type="transmembrane region" description="Helical" evidence="6">
    <location>
        <begin position="182"/>
        <end position="199"/>
    </location>
</feature>
<evidence type="ECO:0000256" key="2">
    <source>
        <dbReference type="ARBA" id="ARBA00022475"/>
    </source>
</evidence>
<accession>A0ABY4W5K0</accession>
<keyword evidence="8" id="KW-1185">Reference proteome</keyword>
<dbReference type="PIRSF" id="PIRSF006324">
    <property type="entry name" value="LeuE"/>
    <property type="match status" value="1"/>
</dbReference>
<evidence type="ECO:0000256" key="4">
    <source>
        <dbReference type="ARBA" id="ARBA00022989"/>
    </source>
</evidence>
<dbReference type="InterPro" id="IPR001123">
    <property type="entry name" value="LeuE-type"/>
</dbReference>
<protein>
    <submittedName>
        <fullName evidence="7">LysE family translocator</fullName>
    </submittedName>
</protein>
<evidence type="ECO:0000256" key="3">
    <source>
        <dbReference type="ARBA" id="ARBA00022692"/>
    </source>
</evidence>
<dbReference type="Proteomes" id="UP001056291">
    <property type="component" value="Chromosome"/>
</dbReference>
<keyword evidence="2" id="KW-1003">Cell membrane</keyword>
<evidence type="ECO:0000256" key="5">
    <source>
        <dbReference type="ARBA" id="ARBA00023136"/>
    </source>
</evidence>
<feature type="transmembrane region" description="Helical" evidence="6">
    <location>
        <begin position="69"/>
        <end position="86"/>
    </location>
</feature>
<organism evidence="7 8">
    <name type="scientific">Sneathiella marina</name>
    <dbReference type="NCBI Taxonomy" id="2950108"/>
    <lineage>
        <taxon>Bacteria</taxon>
        <taxon>Pseudomonadati</taxon>
        <taxon>Pseudomonadota</taxon>
        <taxon>Alphaproteobacteria</taxon>
        <taxon>Sneathiellales</taxon>
        <taxon>Sneathiellaceae</taxon>
        <taxon>Sneathiella</taxon>
    </lineage>
</organism>
<dbReference type="EMBL" id="CP098747">
    <property type="protein sequence ID" value="USG59921.1"/>
    <property type="molecule type" value="Genomic_DNA"/>
</dbReference>
<evidence type="ECO:0000313" key="8">
    <source>
        <dbReference type="Proteomes" id="UP001056291"/>
    </source>
</evidence>
<feature type="transmembrane region" description="Helical" evidence="6">
    <location>
        <begin position="142"/>
        <end position="170"/>
    </location>
</feature>
<dbReference type="Pfam" id="PF01810">
    <property type="entry name" value="LysE"/>
    <property type="match status" value="1"/>
</dbReference>
<dbReference type="PANTHER" id="PTHR30086">
    <property type="entry name" value="ARGININE EXPORTER PROTEIN ARGO"/>
    <property type="match status" value="1"/>
</dbReference>
<name>A0ABY4W5K0_9PROT</name>
<keyword evidence="3 6" id="KW-0812">Transmembrane</keyword>
<feature type="transmembrane region" description="Helical" evidence="6">
    <location>
        <begin position="38"/>
        <end position="63"/>
    </location>
</feature>
<keyword evidence="5 6" id="KW-0472">Membrane</keyword>
<gene>
    <name evidence="7" type="ORF">NBZ79_12115</name>
</gene>
<sequence length="203" mass="21833">MELYLTLILVSLGLVLVPGPNVALIIANAMRYGTRYGLCTVAGTTCGIALQLALVVVGIGALLDFAANVLIWVKWAGVLYMVYLGFRTWLTSPEDLSLITARKAPALTLYWQGLGIAVLNPKTLIFNAAFLPQFVAPGGSYAWQLAVVSAIFLTTVTIGDSIWAVFAGALRPVMLKFQRLRNRVTGLFFVAAGIGLALSDQRK</sequence>
<dbReference type="PANTHER" id="PTHR30086:SF20">
    <property type="entry name" value="ARGININE EXPORTER PROTEIN ARGO-RELATED"/>
    <property type="match status" value="1"/>
</dbReference>
<evidence type="ECO:0000313" key="7">
    <source>
        <dbReference type="EMBL" id="USG59921.1"/>
    </source>
</evidence>
<dbReference type="RefSeq" id="WP_251932691.1">
    <property type="nucleotide sequence ID" value="NZ_CP098747.1"/>
</dbReference>
<feature type="transmembrane region" description="Helical" evidence="6">
    <location>
        <begin position="107"/>
        <end position="130"/>
    </location>
</feature>